<organism evidence="1 2">
    <name type="scientific">Eretmocerus hayati</name>
    <dbReference type="NCBI Taxonomy" id="131215"/>
    <lineage>
        <taxon>Eukaryota</taxon>
        <taxon>Metazoa</taxon>
        <taxon>Ecdysozoa</taxon>
        <taxon>Arthropoda</taxon>
        <taxon>Hexapoda</taxon>
        <taxon>Insecta</taxon>
        <taxon>Pterygota</taxon>
        <taxon>Neoptera</taxon>
        <taxon>Endopterygota</taxon>
        <taxon>Hymenoptera</taxon>
        <taxon>Apocrita</taxon>
        <taxon>Proctotrupomorpha</taxon>
        <taxon>Chalcidoidea</taxon>
        <taxon>Aphelinidae</taxon>
        <taxon>Aphelininae</taxon>
        <taxon>Eretmocerus</taxon>
    </lineage>
</organism>
<evidence type="ECO:0000313" key="2">
    <source>
        <dbReference type="Proteomes" id="UP001239111"/>
    </source>
</evidence>
<evidence type="ECO:0000313" key="1">
    <source>
        <dbReference type="EMBL" id="KAJ8674708.1"/>
    </source>
</evidence>
<sequence>MGDSKQQQQHQHKCKCKCARRRKKEMCQMRDRDRCVRMRQTLVFNTAEGNHYEPYMRQLHEEYSKSPQTKCTPGVELPWDEIAIDPIELKKLQRHRPSCERNTEVVEKEIVKEESCEELNLPWEDLLITDTVHAQRARKELERCDSSLEIPWHDILYDPSLKIRSDSELNSKTCDESTIEIPWDDLLIPKNIVITPSKKYLKKKTRSNEKKCGCTRAKN</sequence>
<dbReference type="Proteomes" id="UP001239111">
    <property type="component" value="Chromosome 2"/>
</dbReference>
<name>A0ACC2NU41_9HYME</name>
<comment type="caution">
    <text evidence="1">The sequence shown here is derived from an EMBL/GenBank/DDBJ whole genome shotgun (WGS) entry which is preliminary data.</text>
</comment>
<keyword evidence="2" id="KW-1185">Reference proteome</keyword>
<dbReference type="EMBL" id="CM056742">
    <property type="protein sequence ID" value="KAJ8674708.1"/>
    <property type="molecule type" value="Genomic_DNA"/>
</dbReference>
<accession>A0ACC2NU41</accession>
<proteinExistence type="predicted"/>
<gene>
    <name evidence="1" type="ORF">QAD02_010494</name>
</gene>
<protein>
    <submittedName>
        <fullName evidence="1">Uncharacterized protein</fullName>
    </submittedName>
</protein>
<reference evidence="1" key="1">
    <citation type="submission" date="2023-04" db="EMBL/GenBank/DDBJ databases">
        <title>A chromosome-level genome assembly of the parasitoid wasp Eretmocerus hayati.</title>
        <authorList>
            <person name="Zhong Y."/>
            <person name="Liu S."/>
            <person name="Liu Y."/>
        </authorList>
    </citation>
    <scope>NUCLEOTIDE SEQUENCE</scope>
    <source>
        <strain evidence="1">ZJU_SS_LIU_2023</strain>
    </source>
</reference>